<dbReference type="InterPro" id="IPR013783">
    <property type="entry name" value="Ig-like_fold"/>
</dbReference>
<dbReference type="EMBL" id="JEOB01000002">
    <property type="protein sequence ID" value="EXM40282.1"/>
    <property type="molecule type" value="Genomic_DNA"/>
</dbReference>
<dbReference type="RefSeq" id="WP_051506437.1">
    <property type="nucleotide sequence ID" value="NZ_JEOB01000002.1"/>
</dbReference>
<dbReference type="Gene3D" id="2.60.40.10">
    <property type="entry name" value="Immunoglobulins"/>
    <property type="match status" value="2"/>
</dbReference>
<comment type="caution">
    <text evidence="5">The sequence shown here is derived from an EMBL/GenBank/DDBJ whole genome shotgun (WGS) entry which is preliminary data.</text>
</comment>
<dbReference type="OrthoDB" id="1814568at2"/>
<sequence>MKRTKRVIASVLALTLTMGCAVPAFADYDPFSDYEVMTDKDKAVSIVNGITESLKKGTDFASDPSLYRKATEYDGFIEAVYDHKDDPFEIIEFIDGFREIQFRYKEYKKSAAVDISQDYINEKMNSQASVVMTQEDYEDLTVNPDRYELYFIDGDAVLFRDGLVFALENKPDIPTPAEFVEVPLAVACEVLKQLDKVFFVVNMRNEALQQIEDFMTENGYWNIVDNEMEIIPAYDTNSIIYNGGSGNDTYKIQKGKGYVFIHDSCPNNSGDADKIVFDYDTSDTNFILYRDDDDLYIYDVVNQSMVFAENYFNECWLEYIQFSPDITLEYKDVIKLVNKIKGTAEDDELTGYKESTVIWGEEGNDTITAEYGDEYYIHAGSGDNNITVSNGNDIIVSEDGNDYITITREWYRLFTSENPGYNVVLSGKGDDTITLDGSNIVDAGEGNDIINCGFGDDVIIYHYGDGDDKLSDSINAFSNGGTDVIYFADLTPDDVYVRRDSGFTFYVKGDKKGSVNIPGTYQNGASKFKEPIEYVMFKDGTVWNLYDYLDKSRTIVDTEKFTGKDTLGYYITGTDNDDTYYTGGGNDVIIPGKGNDYVNAGGGTDTFVFYRGDGHDIFDESNGGSYPPGGEDTVLFEDIRSDEVRIGQYGSTITIKVNGSSDAVELPGIYESGASGRRHPIEKAKFADGVEWTFLEMLEMSMTEATDGDDDFDTFSTINGLTRCGKGNDHIRGKEATDTYVYELGDGHDVIEDYSVWWDSYDIIRFGTGITPDMFCLKNDGNTYILSIPNTEDSLTLTKGQIETFTFTDGTSLEENELIAKAADHHYSETPECVWTKNEGNYSAKFVFVCSDCGAKVSYAAEVECEEGDDGVKVYTAKATVAGKEYTDTYKYSPSAYKSPDVTFEKGTNAVKITWTEAVGAEKYAVCGYVSGKWQMIAKGNGTSYVLKNLKTGTNYKIAVAVMVNGEWKMDSSKAITVTPLEEVTAKYPAVENINYNEQYHQFRLSWTKVNGASQYGVAVKIAGKWKVYAYTDANTTTFTSPKLKAGSTYEMVICAKVNGKWDTSNLNARAFKVTVK</sequence>
<accession>A0A011V478</accession>
<dbReference type="AlphaFoldDB" id="A0A011V478"/>
<feature type="chain" id="PRO_5001465048" description="Fibronectin type-III domain-containing protein" evidence="3">
    <location>
        <begin position="27"/>
        <end position="1077"/>
    </location>
</feature>
<dbReference type="PATRIC" id="fig|1341156.4.peg.1159"/>
<reference evidence="5 6" key="1">
    <citation type="submission" date="2013-06" db="EMBL/GenBank/DDBJ databases">
        <title>Rumen cellulosomics: divergent fiber-degrading strategies revealed by comparative genome-wide analysis of six Ruminococcal strains.</title>
        <authorList>
            <person name="Dassa B."/>
            <person name="Borovok I."/>
            <person name="Lamed R."/>
            <person name="Flint H."/>
            <person name="Yeoman C.J."/>
            <person name="White B."/>
            <person name="Bayer E.A."/>
        </authorList>
    </citation>
    <scope>NUCLEOTIDE SEQUENCE [LARGE SCALE GENOMIC DNA]</scope>
    <source>
        <strain evidence="5 6">SY3</strain>
    </source>
</reference>
<dbReference type="Gene3D" id="2.160.20.160">
    <property type="match status" value="1"/>
</dbReference>
<gene>
    <name evidence="5" type="ORF">RASY3_09310</name>
</gene>
<dbReference type="InterPro" id="IPR003961">
    <property type="entry name" value="FN3_dom"/>
</dbReference>
<dbReference type="PANTHER" id="PTHR38340">
    <property type="entry name" value="S-LAYER PROTEIN"/>
    <property type="match status" value="1"/>
</dbReference>
<proteinExistence type="predicted"/>
<dbReference type="PROSITE" id="PS51257">
    <property type="entry name" value="PROKAR_LIPOPROTEIN"/>
    <property type="match status" value="1"/>
</dbReference>
<keyword evidence="2" id="KW-0964">Secreted</keyword>
<evidence type="ECO:0000259" key="4">
    <source>
        <dbReference type="SMART" id="SM00060"/>
    </source>
</evidence>
<organism evidence="5 6">
    <name type="scientific">Ruminococcus albus SY3</name>
    <dbReference type="NCBI Taxonomy" id="1341156"/>
    <lineage>
        <taxon>Bacteria</taxon>
        <taxon>Bacillati</taxon>
        <taxon>Bacillota</taxon>
        <taxon>Clostridia</taxon>
        <taxon>Eubacteriales</taxon>
        <taxon>Oscillospiraceae</taxon>
        <taxon>Ruminococcus</taxon>
    </lineage>
</organism>
<evidence type="ECO:0000256" key="2">
    <source>
        <dbReference type="ARBA" id="ARBA00022525"/>
    </source>
</evidence>
<keyword evidence="3" id="KW-0732">Signal</keyword>
<feature type="domain" description="Fibronectin type-III" evidence="4">
    <location>
        <begin position="988"/>
        <end position="1064"/>
    </location>
</feature>
<dbReference type="GO" id="GO:0005576">
    <property type="term" value="C:extracellular region"/>
    <property type="evidence" value="ECO:0007669"/>
    <property type="project" value="UniProtKB-SubCell"/>
</dbReference>
<protein>
    <recommendedName>
        <fullName evidence="4">Fibronectin type-III domain-containing protein</fullName>
    </recommendedName>
</protein>
<comment type="subcellular location">
    <subcellularLocation>
        <location evidence="1">Secreted</location>
    </subcellularLocation>
</comment>
<dbReference type="PANTHER" id="PTHR38340:SF1">
    <property type="entry name" value="S-LAYER PROTEIN"/>
    <property type="match status" value="1"/>
</dbReference>
<evidence type="ECO:0000256" key="1">
    <source>
        <dbReference type="ARBA" id="ARBA00004613"/>
    </source>
</evidence>
<evidence type="ECO:0000313" key="5">
    <source>
        <dbReference type="EMBL" id="EXM40282.1"/>
    </source>
</evidence>
<dbReference type="InterPro" id="IPR001343">
    <property type="entry name" value="Hemolysn_Ca-bd"/>
</dbReference>
<dbReference type="InterPro" id="IPR011049">
    <property type="entry name" value="Serralysin-like_metalloprot_C"/>
</dbReference>
<dbReference type="Pfam" id="PF06594">
    <property type="entry name" value="HCBP_related"/>
    <property type="match status" value="1"/>
</dbReference>
<evidence type="ECO:0000313" key="6">
    <source>
        <dbReference type="Proteomes" id="UP000021369"/>
    </source>
</evidence>
<dbReference type="Gene3D" id="2.150.10.10">
    <property type="entry name" value="Serralysin-like metalloprotease, C-terminal"/>
    <property type="match status" value="1"/>
</dbReference>
<dbReference type="GO" id="GO:0005509">
    <property type="term" value="F:calcium ion binding"/>
    <property type="evidence" value="ECO:0007669"/>
    <property type="project" value="InterPro"/>
</dbReference>
<dbReference type="CDD" id="cd00063">
    <property type="entry name" value="FN3"/>
    <property type="match status" value="1"/>
</dbReference>
<dbReference type="Proteomes" id="UP000021369">
    <property type="component" value="Unassembled WGS sequence"/>
</dbReference>
<feature type="signal peptide" evidence="3">
    <location>
        <begin position="1"/>
        <end position="26"/>
    </location>
</feature>
<dbReference type="SUPFAM" id="SSF51120">
    <property type="entry name" value="beta-Roll"/>
    <property type="match status" value="3"/>
</dbReference>
<keyword evidence="6" id="KW-1185">Reference proteome</keyword>
<dbReference type="InterPro" id="IPR010566">
    <property type="entry name" value="Haemolys_ca-bd"/>
</dbReference>
<dbReference type="SUPFAM" id="SSF49265">
    <property type="entry name" value="Fibronectin type III"/>
    <property type="match status" value="1"/>
</dbReference>
<dbReference type="SMART" id="SM00060">
    <property type="entry name" value="FN3"/>
    <property type="match status" value="2"/>
</dbReference>
<dbReference type="Pfam" id="PF00353">
    <property type="entry name" value="HemolysinCabind"/>
    <property type="match status" value="4"/>
</dbReference>
<evidence type="ECO:0000256" key="3">
    <source>
        <dbReference type="SAM" id="SignalP"/>
    </source>
</evidence>
<dbReference type="InterPro" id="IPR036116">
    <property type="entry name" value="FN3_sf"/>
</dbReference>
<name>A0A011V478_RUMAL</name>
<feature type="domain" description="Fibronectin type-III" evidence="4">
    <location>
        <begin position="894"/>
        <end position="968"/>
    </location>
</feature>
<dbReference type="InterPro" id="IPR050557">
    <property type="entry name" value="RTX_toxin/Mannuronan_C5-epim"/>
</dbReference>